<protein>
    <submittedName>
        <fullName evidence="1">Uncharacterized protein</fullName>
    </submittedName>
</protein>
<comment type="caution">
    <text evidence="1">The sequence shown here is derived from an EMBL/GenBank/DDBJ whole genome shotgun (WGS) entry which is preliminary data.</text>
</comment>
<accession>A0ABN9X3E5</accession>
<sequence>IQKKETPVWYVEPCAGEGEYHVRRLRSDEEWADGKHPLPWPRLESLYEVLKDRDLTEMPPELRSWMDSVRQLNEQSDDFVVKGLHADSKGDGLQWLPSTLHVAMNYLREQDPVSVFEDNPVSYTSLVNYVRNFSPRFKAHTEVVHLNGFKSLEKRFFYKKRTWVSEAHGRFDQQRGVIMIDPDWRKGCSAYLAERAMVKADLHWQSATVLLTYPLSPKIEHKARTFNKKIRAQKPDLDLLTAELYINNPKWSPYLDEETAKHTSRWFGTGVLIAKPPYTTAERIRAALSAMCQELSKMPGASEMRVTVEKLV</sequence>
<feature type="non-terminal residue" evidence="1">
    <location>
        <position position="1"/>
    </location>
</feature>
<dbReference type="InterPro" id="IPR007473">
    <property type="entry name" value="RlmJ"/>
</dbReference>
<proteinExistence type="predicted"/>
<dbReference type="PANTHER" id="PTHR37426">
    <property type="entry name" value="RIBOSOMAL RNA LARGE SUBUNIT METHYLTRANSFERASE J"/>
    <property type="match status" value="1"/>
</dbReference>
<gene>
    <name evidence="1" type="ORF">PCOR1329_LOCUS73073</name>
</gene>
<organism evidence="1 2">
    <name type="scientific">Prorocentrum cordatum</name>
    <dbReference type="NCBI Taxonomy" id="2364126"/>
    <lineage>
        <taxon>Eukaryota</taxon>
        <taxon>Sar</taxon>
        <taxon>Alveolata</taxon>
        <taxon>Dinophyceae</taxon>
        <taxon>Prorocentrales</taxon>
        <taxon>Prorocentraceae</taxon>
        <taxon>Prorocentrum</taxon>
    </lineage>
</organism>
<evidence type="ECO:0000313" key="2">
    <source>
        <dbReference type="Proteomes" id="UP001189429"/>
    </source>
</evidence>
<dbReference type="InterPro" id="IPR029063">
    <property type="entry name" value="SAM-dependent_MTases_sf"/>
</dbReference>
<dbReference type="Gene3D" id="3.40.50.150">
    <property type="entry name" value="Vaccinia Virus protein VP39"/>
    <property type="match status" value="1"/>
</dbReference>
<dbReference type="PANTHER" id="PTHR37426:SF1">
    <property type="entry name" value="RIBOSOMAL RNA LARGE SUBUNIT METHYLTRANSFERASE J"/>
    <property type="match status" value="1"/>
</dbReference>
<name>A0ABN9X3E5_9DINO</name>
<dbReference type="SUPFAM" id="SSF53335">
    <property type="entry name" value="S-adenosyl-L-methionine-dependent methyltransferases"/>
    <property type="match status" value="1"/>
</dbReference>
<reference evidence="1" key="1">
    <citation type="submission" date="2023-10" db="EMBL/GenBank/DDBJ databases">
        <authorList>
            <person name="Chen Y."/>
            <person name="Shah S."/>
            <person name="Dougan E. K."/>
            <person name="Thang M."/>
            <person name="Chan C."/>
        </authorList>
    </citation>
    <scope>NUCLEOTIDE SEQUENCE [LARGE SCALE GENOMIC DNA]</scope>
</reference>
<dbReference type="Proteomes" id="UP001189429">
    <property type="component" value="Unassembled WGS sequence"/>
</dbReference>
<keyword evidence="2" id="KW-1185">Reference proteome</keyword>
<dbReference type="EMBL" id="CAUYUJ010019816">
    <property type="protein sequence ID" value="CAK0893841.1"/>
    <property type="molecule type" value="Genomic_DNA"/>
</dbReference>
<evidence type="ECO:0000313" key="1">
    <source>
        <dbReference type="EMBL" id="CAK0893841.1"/>
    </source>
</evidence>